<keyword evidence="2" id="KW-1133">Transmembrane helix</keyword>
<accession>A0AAN6MHD7</accession>
<proteinExistence type="predicted"/>
<feature type="compositionally biased region" description="Low complexity" evidence="1">
    <location>
        <begin position="252"/>
        <end position="263"/>
    </location>
</feature>
<evidence type="ECO:0000313" key="4">
    <source>
        <dbReference type="Proteomes" id="UP001303889"/>
    </source>
</evidence>
<sequence>MRKALRLAAVSCALGIADSKTLKWGENGTRWILARETLAYKPLLGVNIKPPSPTPPPQIGPRDGLSARDVTSRTCAYISGLPESSIWCDSTQHCVSNSMVPGFGCCNDQYDSCWIPTTCVDSTKGVTIGSIDTNFTLFCRDSSIPYCVTYEFQDVTLSGYSMLGCGDIHATKEIWKTPTSLVITTTITATHTSIRTCGSGDSTSSDSCPSPTPVGAIIGGVVGGLAAIALIILCIWALRRQNNKHKREAAEAAEAAAAAQEQQFGKPPPPGALIQQAPPPLQPQPHPPQFTTELPAMRGQGELAELPLPVTELQS</sequence>
<reference evidence="3" key="1">
    <citation type="journal article" date="2023" name="Mol. Phylogenet. Evol.">
        <title>Genome-scale phylogeny and comparative genomics of the fungal order Sordariales.</title>
        <authorList>
            <person name="Hensen N."/>
            <person name="Bonometti L."/>
            <person name="Westerberg I."/>
            <person name="Brannstrom I.O."/>
            <person name="Guillou S."/>
            <person name="Cros-Aarteil S."/>
            <person name="Calhoun S."/>
            <person name="Haridas S."/>
            <person name="Kuo A."/>
            <person name="Mondo S."/>
            <person name="Pangilinan J."/>
            <person name="Riley R."/>
            <person name="LaButti K."/>
            <person name="Andreopoulos B."/>
            <person name="Lipzen A."/>
            <person name="Chen C."/>
            <person name="Yan M."/>
            <person name="Daum C."/>
            <person name="Ng V."/>
            <person name="Clum A."/>
            <person name="Steindorff A."/>
            <person name="Ohm R.A."/>
            <person name="Martin F."/>
            <person name="Silar P."/>
            <person name="Natvig D.O."/>
            <person name="Lalanne C."/>
            <person name="Gautier V."/>
            <person name="Ament-Velasquez S.L."/>
            <person name="Kruys A."/>
            <person name="Hutchinson M.I."/>
            <person name="Powell A.J."/>
            <person name="Barry K."/>
            <person name="Miller A.N."/>
            <person name="Grigoriev I.V."/>
            <person name="Debuchy R."/>
            <person name="Gladieux P."/>
            <person name="Hiltunen Thoren M."/>
            <person name="Johannesson H."/>
        </authorList>
    </citation>
    <scope>NUCLEOTIDE SEQUENCE</scope>
    <source>
        <strain evidence="3">CBS 103.79</strain>
    </source>
</reference>
<protein>
    <submittedName>
        <fullName evidence="3">Uncharacterized protein</fullName>
    </submittedName>
</protein>
<dbReference type="Proteomes" id="UP001303889">
    <property type="component" value="Unassembled WGS sequence"/>
</dbReference>
<feature type="transmembrane region" description="Helical" evidence="2">
    <location>
        <begin position="214"/>
        <end position="238"/>
    </location>
</feature>
<keyword evidence="2" id="KW-0472">Membrane</keyword>
<organism evidence="3 4">
    <name type="scientific">Staphylotrichum tortipilum</name>
    <dbReference type="NCBI Taxonomy" id="2831512"/>
    <lineage>
        <taxon>Eukaryota</taxon>
        <taxon>Fungi</taxon>
        <taxon>Dikarya</taxon>
        <taxon>Ascomycota</taxon>
        <taxon>Pezizomycotina</taxon>
        <taxon>Sordariomycetes</taxon>
        <taxon>Sordariomycetidae</taxon>
        <taxon>Sordariales</taxon>
        <taxon>Chaetomiaceae</taxon>
        <taxon>Staphylotrichum</taxon>
    </lineage>
</organism>
<evidence type="ECO:0000313" key="3">
    <source>
        <dbReference type="EMBL" id="KAK3899963.1"/>
    </source>
</evidence>
<name>A0AAN6MHD7_9PEZI</name>
<feature type="region of interest" description="Disordered" evidence="1">
    <location>
        <begin position="249"/>
        <end position="315"/>
    </location>
</feature>
<dbReference type="EMBL" id="MU855719">
    <property type="protein sequence ID" value="KAK3899963.1"/>
    <property type="molecule type" value="Genomic_DNA"/>
</dbReference>
<gene>
    <name evidence="3" type="ORF">C8A05DRAFT_17673</name>
</gene>
<comment type="caution">
    <text evidence="3">The sequence shown here is derived from an EMBL/GenBank/DDBJ whole genome shotgun (WGS) entry which is preliminary data.</text>
</comment>
<feature type="compositionally biased region" description="Pro residues" evidence="1">
    <location>
        <begin position="266"/>
        <end position="288"/>
    </location>
</feature>
<dbReference type="AlphaFoldDB" id="A0AAN6MHD7"/>
<evidence type="ECO:0000256" key="2">
    <source>
        <dbReference type="SAM" id="Phobius"/>
    </source>
</evidence>
<reference evidence="3" key="2">
    <citation type="submission" date="2023-05" db="EMBL/GenBank/DDBJ databases">
        <authorList>
            <consortium name="Lawrence Berkeley National Laboratory"/>
            <person name="Steindorff A."/>
            <person name="Hensen N."/>
            <person name="Bonometti L."/>
            <person name="Westerberg I."/>
            <person name="Brannstrom I.O."/>
            <person name="Guillou S."/>
            <person name="Cros-Aarteil S."/>
            <person name="Calhoun S."/>
            <person name="Haridas S."/>
            <person name="Kuo A."/>
            <person name="Mondo S."/>
            <person name="Pangilinan J."/>
            <person name="Riley R."/>
            <person name="Labutti K."/>
            <person name="Andreopoulos B."/>
            <person name="Lipzen A."/>
            <person name="Chen C."/>
            <person name="Yanf M."/>
            <person name="Daum C."/>
            <person name="Ng V."/>
            <person name="Clum A."/>
            <person name="Ohm R."/>
            <person name="Martin F."/>
            <person name="Silar P."/>
            <person name="Natvig D."/>
            <person name="Lalanne C."/>
            <person name="Gautier V."/>
            <person name="Ament-Velasquez S.L."/>
            <person name="Kruys A."/>
            <person name="Hutchinson M.I."/>
            <person name="Powell A.J."/>
            <person name="Barry K."/>
            <person name="Miller A.N."/>
            <person name="Grigoriev I.V."/>
            <person name="Debuchy R."/>
            <person name="Gladieux P."/>
            <person name="Thoren M.H."/>
            <person name="Johannesson H."/>
        </authorList>
    </citation>
    <scope>NUCLEOTIDE SEQUENCE</scope>
    <source>
        <strain evidence="3">CBS 103.79</strain>
    </source>
</reference>
<keyword evidence="4" id="KW-1185">Reference proteome</keyword>
<evidence type="ECO:0000256" key="1">
    <source>
        <dbReference type="SAM" id="MobiDB-lite"/>
    </source>
</evidence>
<keyword evidence="2" id="KW-0812">Transmembrane</keyword>